<feature type="region of interest" description="Disordered" evidence="1">
    <location>
        <begin position="155"/>
        <end position="217"/>
    </location>
</feature>
<proteinExistence type="predicted"/>
<dbReference type="AlphaFoldDB" id="A0A511KL71"/>
<protein>
    <submittedName>
        <fullName evidence="2">Uncharacterized protein</fullName>
    </submittedName>
</protein>
<dbReference type="OrthoDB" id="2528546at2759"/>
<feature type="region of interest" description="Disordered" evidence="1">
    <location>
        <begin position="108"/>
        <end position="136"/>
    </location>
</feature>
<dbReference type="EMBL" id="BJWK01000013">
    <property type="protein sequence ID" value="GEM11123.1"/>
    <property type="molecule type" value="Genomic_DNA"/>
</dbReference>
<evidence type="ECO:0000313" key="3">
    <source>
        <dbReference type="Proteomes" id="UP000321518"/>
    </source>
</evidence>
<sequence length="399" mass="43480">MYGPQPDLEGKYRSSKDFKDMYRAYQWTQGFDAMVAMDTPQQCRLICNSGGGCPFNILAEYTTFTEPPLTGQSGFYISPVGFHPSHTHPAPYHPMDVTAENERRKTLMHDDPSLENPPLKRALGISGSVASSGGAPEAAVPGGFVDGASVASTPSVAHQQLPFQQPPQPQAQAPVPIPGAIFPPQRQPTQPGMGAGHMNGMHQGSPSNSVGQYSSPAPPYLQHWQQHIYGTSQTQYSPFSHPPSYSMQKPPPPLNPYPSASPAESSHVFATRAGGRKPLEAFLLTITPQFEPYLHLFEKNGIPLTEDPQNLLDLDSGRDDDRSLFDVFKDVKGMPLAYVALAADGVRKAKKKQLVSGSREIDPRIAVGLEKANAERWVRAKIAEGHARQQEQRQLAAPL</sequence>
<dbReference type="Proteomes" id="UP000321518">
    <property type="component" value="Unassembled WGS sequence"/>
</dbReference>
<name>A0A511KL71_RHOTO</name>
<feature type="compositionally biased region" description="Low complexity" evidence="1">
    <location>
        <begin position="126"/>
        <end position="136"/>
    </location>
</feature>
<evidence type="ECO:0000313" key="2">
    <source>
        <dbReference type="EMBL" id="GEM11123.1"/>
    </source>
</evidence>
<comment type="caution">
    <text evidence="2">The sequence shown here is derived from an EMBL/GenBank/DDBJ whole genome shotgun (WGS) entry which is preliminary data.</text>
</comment>
<feature type="compositionally biased region" description="Polar residues" evidence="1">
    <location>
        <begin position="202"/>
        <end position="215"/>
    </location>
</feature>
<gene>
    <name evidence="2" type="ORF">Rt10032_c13g5140</name>
</gene>
<evidence type="ECO:0000256" key="1">
    <source>
        <dbReference type="SAM" id="MobiDB-lite"/>
    </source>
</evidence>
<reference evidence="2 3" key="1">
    <citation type="submission" date="2019-07" db="EMBL/GenBank/DDBJ databases">
        <title>Rhodotorula toruloides NBRC10032 genome sequencing.</title>
        <authorList>
            <person name="Shida Y."/>
            <person name="Takaku H."/>
            <person name="Ogasawara W."/>
            <person name="Mori K."/>
        </authorList>
    </citation>
    <scope>NUCLEOTIDE SEQUENCE [LARGE SCALE GENOMIC DNA]</scope>
    <source>
        <strain evidence="2 3">NBRC10032</strain>
    </source>
</reference>
<accession>A0A511KL71</accession>
<feature type="region of interest" description="Disordered" evidence="1">
    <location>
        <begin position="233"/>
        <end position="263"/>
    </location>
</feature>
<organism evidence="2 3">
    <name type="scientific">Rhodotorula toruloides</name>
    <name type="common">Yeast</name>
    <name type="synonym">Rhodosporidium toruloides</name>
    <dbReference type="NCBI Taxonomy" id="5286"/>
    <lineage>
        <taxon>Eukaryota</taxon>
        <taxon>Fungi</taxon>
        <taxon>Dikarya</taxon>
        <taxon>Basidiomycota</taxon>
        <taxon>Pucciniomycotina</taxon>
        <taxon>Microbotryomycetes</taxon>
        <taxon>Sporidiobolales</taxon>
        <taxon>Sporidiobolaceae</taxon>
        <taxon>Rhodotorula</taxon>
    </lineage>
</organism>
<feature type="compositionally biased region" description="Low complexity" evidence="1">
    <location>
        <begin position="170"/>
        <end position="180"/>
    </location>
</feature>